<dbReference type="GO" id="GO:0010506">
    <property type="term" value="P:regulation of autophagy"/>
    <property type="evidence" value="ECO:0007669"/>
    <property type="project" value="InterPro"/>
</dbReference>
<dbReference type="PROSITE" id="PS50011">
    <property type="entry name" value="PROTEIN_KINASE_DOM"/>
    <property type="match status" value="1"/>
</dbReference>
<sequence length="697" mass="77121">MECNYYEPLHGFDFEVSKKRLGSGTSGVVFMARHHKSHELVAVKRLYKRLATSLRDTQRFGRQPNSPTDVRIMELPLKPASPETYDTCGVRVEVARPSVYDNKSPFCRYQYSAEQRDTKCESVCCSVDTGCLFSLDNSCSAAQQTDPTLQLPRECISMQYVGPHAHIVRLLGRCTDVNGVTFLGMELMDSDLERELRAGNTALMGEDAIRHLLFGIASAIYHIHQRGVAHRDIKPGNILLKYVETQLFAKPMCQCNSMECRCSRTVFGKHNIETLPLNVAASHSEGGACDCCSSVARHVKAALGDFSAAHFVQESDCMSSFCGTLYYKSPEQLLGCVEDFLPCDMWAFGCTMFEMVTGSIAFKGATDLRVLHEVCAKMGTDIGHFPKKTREQTLFDCLSAQSKEFVDLLKGLLALDPCVRLRADQVLEHAFFRSVRETCGAHNGSTRATFPIRLYHTRPTDTTDMAFKSIVCSPSTQSRGMLMSVSTGTQLGITWSDVQLSDYRQKDWTRSPLISSSPSPCQRSISLLVEEAENIPPFSSSSRHSPMGNNGVNRRLSISSCFTAVDSTPRQRQGGAAGLVNNSLTQIAPGFSPTNSNVKNRYSVSVDHSLACANSRNPSSRSFHSSAIGSKFAQSSTTAKLCSVPCIAPFPCGEDKERTDRSLEDVFTERSSYVSENHGRAFYNSTNSPRVRRVLFR</sequence>
<evidence type="ECO:0000313" key="5">
    <source>
        <dbReference type="EMBL" id="CCC95144.1"/>
    </source>
</evidence>
<feature type="domain" description="Protein kinase" evidence="4">
    <location>
        <begin position="15"/>
        <end position="432"/>
    </location>
</feature>
<dbReference type="Gene3D" id="1.10.510.10">
    <property type="entry name" value="Transferase(Phosphotransferase) domain 1"/>
    <property type="match status" value="1"/>
</dbReference>
<dbReference type="InterPro" id="IPR045269">
    <property type="entry name" value="Atg1-like"/>
</dbReference>
<dbReference type="PROSITE" id="PS00107">
    <property type="entry name" value="PROTEIN_KINASE_ATP"/>
    <property type="match status" value="1"/>
</dbReference>
<dbReference type="GO" id="GO:0004674">
    <property type="term" value="F:protein serine/threonine kinase activity"/>
    <property type="evidence" value="ECO:0007669"/>
    <property type="project" value="InterPro"/>
</dbReference>
<dbReference type="VEuPathDB" id="TriTrypDB:TcIL3000.11.5580"/>
<dbReference type="InterPro" id="IPR000719">
    <property type="entry name" value="Prot_kinase_dom"/>
</dbReference>
<dbReference type="InterPro" id="IPR011009">
    <property type="entry name" value="Kinase-like_dom_sf"/>
</dbReference>
<accession>G0V0H3</accession>
<protein>
    <submittedName>
        <fullName evidence="5">Uncharacterized protein TCIL3000_11_5580</fullName>
    </submittedName>
</protein>
<name>G0V0H3_TRYCI</name>
<dbReference type="InterPro" id="IPR017441">
    <property type="entry name" value="Protein_kinase_ATP_BS"/>
</dbReference>
<keyword evidence="2 3" id="KW-0067">ATP-binding</keyword>
<proteinExistence type="predicted"/>
<reference evidence="5" key="1">
    <citation type="journal article" date="2012" name="Proc. Natl. Acad. Sci. U.S.A.">
        <title>Antigenic diversity is generated by distinct evolutionary mechanisms in African trypanosome species.</title>
        <authorList>
            <person name="Jackson A.P."/>
            <person name="Berry A."/>
            <person name="Aslett M."/>
            <person name="Allison H.C."/>
            <person name="Burton P."/>
            <person name="Vavrova-Anderson J."/>
            <person name="Brown R."/>
            <person name="Browne H."/>
            <person name="Corton N."/>
            <person name="Hauser H."/>
            <person name="Gamble J."/>
            <person name="Gilderthorp R."/>
            <person name="Marcello L."/>
            <person name="McQuillan J."/>
            <person name="Otto T.D."/>
            <person name="Quail M.A."/>
            <person name="Sanders M.J."/>
            <person name="van Tonder A."/>
            <person name="Ginger M.L."/>
            <person name="Field M.C."/>
            <person name="Barry J.D."/>
            <person name="Hertz-Fowler C."/>
            <person name="Berriman M."/>
        </authorList>
    </citation>
    <scope>NUCLEOTIDE SEQUENCE</scope>
    <source>
        <strain evidence="5">IL3000</strain>
    </source>
</reference>
<dbReference type="AlphaFoldDB" id="G0V0H3"/>
<dbReference type="EMBL" id="HE575324">
    <property type="protein sequence ID" value="CCC95144.1"/>
    <property type="molecule type" value="Genomic_DNA"/>
</dbReference>
<dbReference type="SUPFAM" id="SSF56112">
    <property type="entry name" value="Protein kinase-like (PK-like)"/>
    <property type="match status" value="1"/>
</dbReference>
<dbReference type="Gene3D" id="3.30.200.20">
    <property type="entry name" value="Phosphorylase Kinase, domain 1"/>
    <property type="match status" value="1"/>
</dbReference>
<dbReference type="Pfam" id="PF00069">
    <property type="entry name" value="Pkinase"/>
    <property type="match status" value="2"/>
</dbReference>
<dbReference type="PROSITE" id="PS00108">
    <property type="entry name" value="PROTEIN_KINASE_ST"/>
    <property type="match status" value="1"/>
</dbReference>
<dbReference type="GO" id="GO:0005737">
    <property type="term" value="C:cytoplasm"/>
    <property type="evidence" value="ECO:0007669"/>
    <property type="project" value="TreeGrafter"/>
</dbReference>
<keyword evidence="1 3" id="KW-0547">Nucleotide-binding</keyword>
<gene>
    <name evidence="5" type="ORF">TCIL3000_11_5580</name>
</gene>
<feature type="binding site" evidence="3">
    <location>
        <position position="44"/>
    </location>
    <ligand>
        <name>ATP</name>
        <dbReference type="ChEBI" id="CHEBI:30616"/>
    </ligand>
</feature>
<dbReference type="SMART" id="SM00220">
    <property type="entry name" value="S_TKc"/>
    <property type="match status" value="1"/>
</dbReference>
<evidence type="ECO:0000256" key="1">
    <source>
        <dbReference type="ARBA" id="ARBA00022741"/>
    </source>
</evidence>
<organism evidence="5">
    <name type="scientific">Trypanosoma congolense (strain IL3000)</name>
    <dbReference type="NCBI Taxonomy" id="1068625"/>
    <lineage>
        <taxon>Eukaryota</taxon>
        <taxon>Discoba</taxon>
        <taxon>Euglenozoa</taxon>
        <taxon>Kinetoplastea</taxon>
        <taxon>Metakinetoplastina</taxon>
        <taxon>Trypanosomatida</taxon>
        <taxon>Trypanosomatidae</taxon>
        <taxon>Trypanosoma</taxon>
        <taxon>Nannomonas</taxon>
    </lineage>
</organism>
<evidence type="ECO:0000256" key="2">
    <source>
        <dbReference type="ARBA" id="ARBA00022840"/>
    </source>
</evidence>
<dbReference type="PANTHER" id="PTHR24348">
    <property type="entry name" value="SERINE/THREONINE-PROTEIN KINASE UNC-51-RELATED"/>
    <property type="match status" value="1"/>
</dbReference>
<dbReference type="InterPro" id="IPR008271">
    <property type="entry name" value="Ser/Thr_kinase_AS"/>
</dbReference>
<evidence type="ECO:0000256" key="3">
    <source>
        <dbReference type="PROSITE-ProRule" id="PRU10141"/>
    </source>
</evidence>
<dbReference type="GO" id="GO:0005524">
    <property type="term" value="F:ATP binding"/>
    <property type="evidence" value="ECO:0007669"/>
    <property type="project" value="UniProtKB-UniRule"/>
</dbReference>
<evidence type="ECO:0000259" key="4">
    <source>
        <dbReference type="PROSITE" id="PS50011"/>
    </source>
</evidence>